<evidence type="ECO:0000313" key="1">
    <source>
        <dbReference type="EMBL" id="MCL6273591.1"/>
    </source>
</evidence>
<dbReference type="RefSeq" id="WP_249656763.1">
    <property type="nucleotide sequence ID" value="NZ_JAMFMA010000001.1"/>
</dbReference>
<gene>
    <name evidence="1" type="ORF">M3P19_06190</name>
</gene>
<keyword evidence="2" id="KW-1185">Reference proteome</keyword>
<comment type="caution">
    <text evidence="1">The sequence shown here is derived from an EMBL/GenBank/DDBJ whole genome shotgun (WGS) entry which is preliminary data.</text>
</comment>
<accession>A0ABT0PQU7</accession>
<dbReference type="InterPro" id="IPR023393">
    <property type="entry name" value="START-like_dom_sf"/>
</dbReference>
<protein>
    <submittedName>
        <fullName evidence="1">SRPBCC family protein</fullName>
    </submittedName>
</protein>
<dbReference type="EMBL" id="JAMFMA010000001">
    <property type="protein sequence ID" value="MCL6273591.1"/>
    <property type="molecule type" value="Genomic_DNA"/>
</dbReference>
<name>A0ABT0PQU7_9FLAO</name>
<dbReference type="Proteomes" id="UP001203607">
    <property type="component" value="Unassembled WGS sequence"/>
</dbReference>
<evidence type="ECO:0000313" key="2">
    <source>
        <dbReference type="Proteomes" id="UP001203607"/>
    </source>
</evidence>
<dbReference type="Gene3D" id="3.30.530.20">
    <property type="match status" value="1"/>
</dbReference>
<reference evidence="1 2" key="1">
    <citation type="submission" date="2022-05" db="EMBL/GenBank/DDBJ databases">
        <authorList>
            <person name="Park J.-S."/>
        </authorList>
    </citation>
    <scope>NUCLEOTIDE SEQUENCE [LARGE SCALE GENOMIC DNA]</scope>
    <source>
        <strain evidence="1 2">2012CJ35-5</strain>
    </source>
</reference>
<organism evidence="1 2">
    <name type="scientific">Flagellimonas spongiicola</name>
    <dbReference type="NCBI Taxonomy" id="2942208"/>
    <lineage>
        <taxon>Bacteria</taxon>
        <taxon>Pseudomonadati</taxon>
        <taxon>Bacteroidota</taxon>
        <taxon>Flavobacteriia</taxon>
        <taxon>Flavobacteriales</taxon>
        <taxon>Flavobacteriaceae</taxon>
        <taxon>Flagellimonas</taxon>
    </lineage>
</organism>
<dbReference type="SUPFAM" id="SSF55961">
    <property type="entry name" value="Bet v1-like"/>
    <property type="match status" value="1"/>
</dbReference>
<proteinExistence type="predicted"/>
<sequence length="165" mass="19387">MSLYRIHSKQTLPISKDLAWEFLSNPRNLQKITPKSMDFKIIAGADRTIFPGQIIEYIVKPFPFYDVTWVTEITHVEHGSYFVDEQRFGPYSFWHHKHFIVETSKGVVMEDIVDYKLPFGTLGRLVHRLFVKKQLERIFEYRKAKLELIFGPTDTIAPNLVLQTV</sequence>
<dbReference type="CDD" id="cd07820">
    <property type="entry name" value="SRPBCC_3"/>
    <property type="match status" value="1"/>
</dbReference>